<dbReference type="Gene3D" id="1.10.357.10">
    <property type="entry name" value="Tetracycline Repressor, domain 2"/>
    <property type="match status" value="1"/>
</dbReference>
<reference evidence="7" key="1">
    <citation type="submission" date="2020-11" db="EMBL/GenBank/DDBJ databases">
        <title>Nocardia NEAU-351.nov., a novel actinomycete isolated from the cow dung.</title>
        <authorList>
            <person name="Zhang X."/>
        </authorList>
    </citation>
    <scope>NUCLEOTIDE SEQUENCE</scope>
    <source>
        <strain evidence="7">NEAU-351</strain>
    </source>
</reference>
<sequence>MGETSADTGEHLTSGAATAAAEGDGAAPSPRELRRQRRIDMSREQILDTAERLFAERGYHDTSLKDVASECEFSVGSIYTFFESKDLLYEQVLMRHSIGIESIQNLVPDDVPADERLARLAEIQIEHALAHPAWGVLSAEISRMARSRGAVIPEAWFHYNERVLAYLTEVIGRGQEAGTVRPGSPVALARLYFAVVTSFILVTTVAESSGADGWPTDADEFIEFVSDTFSTRPRKNAD</sequence>
<feature type="DNA-binding region" description="H-T-H motif" evidence="4">
    <location>
        <begin position="63"/>
        <end position="82"/>
    </location>
</feature>
<feature type="compositionally biased region" description="Low complexity" evidence="5">
    <location>
        <begin position="15"/>
        <end position="27"/>
    </location>
</feature>
<accession>A0A931I6T8</accession>
<dbReference type="SUPFAM" id="SSF46689">
    <property type="entry name" value="Homeodomain-like"/>
    <property type="match status" value="1"/>
</dbReference>
<proteinExistence type="predicted"/>
<dbReference type="PANTHER" id="PTHR30055">
    <property type="entry name" value="HTH-TYPE TRANSCRIPTIONAL REGULATOR RUTR"/>
    <property type="match status" value="1"/>
</dbReference>
<dbReference type="GO" id="GO:0000976">
    <property type="term" value="F:transcription cis-regulatory region binding"/>
    <property type="evidence" value="ECO:0007669"/>
    <property type="project" value="TreeGrafter"/>
</dbReference>
<dbReference type="GO" id="GO:0003700">
    <property type="term" value="F:DNA-binding transcription factor activity"/>
    <property type="evidence" value="ECO:0007669"/>
    <property type="project" value="TreeGrafter"/>
</dbReference>
<dbReference type="PRINTS" id="PR00455">
    <property type="entry name" value="HTHTETR"/>
</dbReference>
<evidence type="ECO:0000313" key="7">
    <source>
        <dbReference type="EMBL" id="MBH0775286.1"/>
    </source>
</evidence>
<dbReference type="InterPro" id="IPR050109">
    <property type="entry name" value="HTH-type_TetR-like_transc_reg"/>
</dbReference>
<dbReference type="EMBL" id="JADMLG010000001">
    <property type="protein sequence ID" value="MBH0775286.1"/>
    <property type="molecule type" value="Genomic_DNA"/>
</dbReference>
<dbReference type="InterPro" id="IPR001647">
    <property type="entry name" value="HTH_TetR"/>
</dbReference>
<evidence type="ECO:0000256" key="4">
    <source>
        <dbReference type="PROSITE-ProRule" id="PRU00335"/>
    </source>
</evidence>
<organism evidence="7 8">
    <name type="scientific">Nocardia bovistercoris</name>
    <dbReference type="NCBI Taxonomy" id="2785916"/>
    <lineage>
        <taxon>Bacteria</taxon>
        <taxon>Bacillati</taxon>
        <taxon>Actinomycetota</taxon>
        <taxon>Actinomycetes</taxon>
        <taxon>Mycobacteriales</taxon>
        <taxon>Nocardiaceae</taxon>
        <taxon>Nocardia</taxon>
    </lineage>
</organism>
<dbReference type="PROSITE" id="PS50977">
    <property type="entry name" value="HTH_TETR_2"/>
    <property type="match status" value="1"/>
</dbReference>
<keyword evidence="8" id="KW-1185">Reference proteome</keyword>
<feature type="region of interest" description="Disordered" evidence="5">
    <location>
        <begin position="1"/>
        <end position="40"/>
    </location>
</feature>
<dbReference type="InterPro" id="IPR009057">
    <property type="entry name" value="Homeodomain-like_sf"/>
</dbReference>
<keyword evidence="3" id="KW-0804">Transcription</keyword>
<evidence type="ECO:0000256" key="1">
    <source>
        <dbReference type="ARBA" id="ARBA00023015"/>
    </source>
</evidence>
<dbReference type="AlphaFoldDB" id="A0A931I6T8"/>
<comment type="caution">
    <text evidence="7">The sequence shown here is derived from an EMBL/GenBank/DDBJ whole genome shotgun (WGS) entry which is preliminary data.</text>
</comment>
<dbReference type="InterPro" id="IPR036271">
    <property type="entry name" value="Tet_transcr_reg_TetR-rel_C_sf"/>
</dbReference>
<keyword evidence="1" id="KW-0805">Transcription regulation</keyword>
<feature type="domain" description="HTH tetR-type" evidence="6">
    <location>
        <begin position="40"/>
        <end position="100"/>
    </location>
</feature>
<evidence type="ECO:0000313" key="8">
    <source>
        <dbReference type="Proteomes" id="UP000655751"/>
    </source>
</evidence>
<evidence type="ECO:0000256" key="3">
    <source>
        <dbReference type="ARBA" id="ARBA00023163"/>
    </source>
</evidence>
<evidence type="ECO:0000256" key="5">
    <source>
        <dbReference type="SAM" id="MobiDB-lite"/>
    </source>
</evidence>
<gene>
    <name evidence="7" type="ORF">IT779_03175</name>
</gene>
<evidence type="ECO:0000256" key="2">
    <source>
        <dbReference type="ARBA" id="ARBA00023125"/>
    </source>
</evidence>
<protein>
    <submittedName>
        <fullName evidence="7">TetR/AcrR family transcriptional regulator</fullName>
    </submittedName>
</protein>
<evidence type="ECO:0000259" key="6">
    <source>
        <dbReference type="PROSITE" id="PS50977"/>
    </source>
</evidence>
<dbReference type="Pfam" id="PF00440">
    <property type="entry name" value="TetR_N"/>
    <property type="match status" value="1"/>
</dbReference>
<dbReference type="RefSeq" id="WP_196147564.1">
    <property type="nucleotide sequence ID" value="NZ_JADMLG010000001.1"/>
</dbReference>
<dbReference type="Proteomes" id="UP000655751">
    <property type="component" value="Unassembled WGS sequence"/>
</dbReference>
<keyword evidence="2 4" id="KW-0238">DNA-binding</keyword>
<name>A0A931I6T8_9NOCA</name>
<dbReference type="PANTHER" id="PTHR30055:SF234">
    <property type="entry name" value="HTH-TYPE TRANSCRIPTIONAL REGULATOR BETI"/>
    <property type="match status" value="1"/>
</dbReference>
<dbReference type="SUPFAM" id="SSF48498">
    <property type="entry name" value="Tetracyclin repressor-like, C-terminal domain"/>
    <property type="match status" value="1"/>
</dbReference>